<dbReference type="InterPro" id="IPR054258">
    <property type="entry name" value="DUF6989"/>
</dbReference>
<dbReference type="EMBL" id="JAOPGA020001101">
    <property type="protein sequence ID" value="KAL0485037.1"/>
    <property type="molecule type" value="Genomic_DNA"/>
</dbReference>
<evidence type="ECO:0000313" key="4">
    <source>
        <dbReference type="Proteomes" id="UP001431209"/>
    </source>
</evidence>
<sequence length="357" mass="40070">MSDTVESKQEVEIQQETNGYQLLSNFDNIDEHSTAFRPKTQPKTDKKRIKLQTVIKVLNKILWGSTGRPPSCCGDCYPKHKQENTSTQSDVLEDQPLWRRILWRRSVPSPTILTPYILLSTLMSVSLLLYNAIIHGGWTYGYATSIVCTCIILIQMFVTCFRDSYLRRSLLFAVILSSFSVLSDFISIKFNGGLVYHKGGPFVLYTPAYVVIGTVFSTLQLCAVLETFVAFVGDGLFGLMVTSCLSATLQGVLNLCAKDANLWVYTNASGLFKGTLPFYLIFTHFIFGASLVIHMRLSQKFHFILVALPAFLCGITYCVTLLICILLFGPNTRISKWGQHQVSVNNNMDFYKGGFFA</sequence>
<keyword evidence="4" id="KW-1185">Reference proteome</keyword>
<accession>A0AAW2Z747</accession>
<dbReference type="AlphaFoldDB" id="A0AAW2Z747"/>
<feature type="transmembrane region" description="Helical" evidence="1">
    <location>
        <begin position="170"/>
        <end position="188"/>
    </location>
</feature>
<comment type="caution">
    <text evidence="3">The sequence shown here is derived from an EMBL/GenBank/DDBJ whole genome shotgun (WGS) entry which is preliminary data.</text>
</comment>
<keyword evidence="1" id="KW-0472">Membrane</keyword>
<reference evidence="3 4" key="1">
    <citation type="submission" date="2024-03" db="EMBL/GenBank/DDBJ databases">
        <title>The Acrasis kona genome and developmental transcriptomes reveal deep origins of eukaryotic multicellular pathways.</title>
        <authorList>
            <person name="Sheikh S."/>
            <person name="Fu C.-J."/>
            <person name="Brown M.W."/>
            <person name="Baldauf S.L."/>
        </authorList>
    </citation>
    <scope>NUCLEOTIDE SEQUENCE [LARGE SCALE GENOMIC DNA]</scope>
    <source>
        <strain evidence="3 4">ATCC MYA-3509</strain>
    </source>
</reference>
<feature type="transmembrane region" description="Helical" evidence="1">
    <location>
        <begin position="236"/>
        <end position="255"/>
    </location>
</feature>
<protein>
    <submittedName>
        <fullName evidence="3">DsbD</fullName>
    </submittedName>
</protein>
<feature type="transmembrane region" description="Helical" evidence="1">
    <location>
        <begin position="113"/>
        <end position="133"/>
    </location>
</feature>
<evidence type="ECO:0000259" key="2">
    <source>
        <dbReference type="Pfam" id="PF22497"/>
    </source>
</evidence>
<dbReference type="Proteomes" id="UP001431209">
    <property type="component" value="Unassembled WGS sequence"/>
</dbReference>
<feature type="domain" description="DUF6989" evidence="2">
    <location>
        <begin position="181"/>
        <end position="327"/>
    </location>
</feature>
<name>A0AAW2Z747_9EUKA</name>
<feature type="transmembrane region" description="Helical" evidence="1">
    <location>
        <begin position="275"/>
        <end position="293"/>
    </location>
</feature>
<feature type="transmembrane region" description="Helical" evidence="1">
    <location>
        <begin position="208"/>
        <end position="229"/>
    </location>
</feature>
<evidence type="ECO:0000256" key="1">
    <source>
        <dbReference type="SAM" id="Phobius"/>
    </source>
</evidence>
<keyword evidence="1" id="KW-1133">Transmembrane helix</keyword>
<proteinExistence type="predicted"/>
<keyword evidence="1" id="KW-0812">Transmembrane</keyword>
<gene>
    <name evidence="3" type="ORF">AKO1_003736</name>
</gene>
<feature type="transmembrane region" description="Helical" evidence="1">
    <location>
        <begin position="139"/>
        <end position="158"/>
    </location>
</feature>
<dbReference type="Pfam" id="PF22497">
    <property type="entry name" value="DUF6989"/>
    <property type="match status" value="1"/>
</dbReference>
<feature type="transmembrane region" description="Helical" evidence="1">
    <location>
        <begin position="305"/>
        <end position="328"/>
    </location>
</feature>
<evidence type="ECO:0000313" key="3">
    <source>
        <dbReference type="EMBL" id="KAL0485037.1"/>
    </source>
</evidence>
<organism evidence="3 4">
    <name type="scientific">Acrasis kona</name>
    <dbReference type="NCBI Taxonomy" id="1008807"/>
    <lineage>
        <taxon>Eukaryota</taxon>
        <taxon>Discoba</taxon>
        <taxon>Heterolobosea</taxon>
        <taxon>Tetramitia</taxon>
        <taxon>Eutetramitia</taxon>
        <taxon>Acrasidae</taxon>
        <taxon>Acrasis</taxon>
    </lineage>
</organism>